<feature type="domain" description="N-acetyltransferase" evidence="3">
    <location>
        <begin position="24"/>
        <end position="177"/>
    </location>
</feature>
<evidence type="ECO:0000256" key="1">
    <source>
        <dbReference type="ARBA" id="ARBA00022679"/>
    </source>
</evidence>
<keyword evidence="5" id="KW-1185">Reference proteome</keyword>
<keyword evidence="4" id="KW-0689">Ribosomal protein</keyword>
<dbReference type="RefSeq" id="WP_207620546.1">
    <property type="nucleotide sequence ID" value="NZ_BSPM01000008.1"/>
</dbReference>
<dbReference type="SUPFAM" id="SSF55729">
    <property type="entry name" value="Acyl-CoA N-acyltransferases (Nat)"/>
    <property type="match status" value="1"/>
</dbReference>
<accession>A0A4R6RLM5</accession>
<dbReference type="EMBL" id="SNXY01000006">
    <property type="protein sequence ID" value="TDP87434.1"/>
    <property type="molecule type" value="Genomic_DNA"/>
</dbReference>
<dbReference type="AlphaFoldDB" id="A0A4R6RLM5"/>
<dbReference type="Proteomes" id="UP000294547">
    <property type="component" value="Unassembled WGS sequence"/>
</dbReference>
<evidence type="ECO:0000259" key="3">
    <source>
        <dbReference type="PROSITE" id="PS51186"/>
    </source>
</evidence>
<dbReference type="PANTHER" id="PTHR43420:SF44">
    <property type="entry name" value="ACETYLTRANSFERASE YPEA"/>
    <property type="match status" value="1"/>
</dbReference>
<evidence type="ECO:0000313" key="5">
    <source>
        <dbReference type="Proteomes" id="UP000294547"/>
    </source>
</evidence>
<evidence type="ECO:0000256" key="2">
    <source>
        <dbReference type="ARBA" id="ARBA00023315"/>
    </source>
</evidence>
<dbReference type="CDD" id="cd04301">
    <property type="entry name" value="NAT_SF"/>
    <property type="match status" value="1"/>
</dbReference>
<dbReference type="GO" id="GO:0005840">
    <property type="term" value="C:ribosome"/>
    <property type="evidence" value="ECO:0007669"/>
    <property type="project" value="UniProtKB-KW"/>
</dbReference>
<dbReference type="PANTHER" id="PTHR43420">
    <property type="entry name" value="ACETYLTRANSFERASE"/>
    <property type="match status" value="1"/>
</dbReference>
<organism evidence="4 5">
    <name type="scientific">Oharaeibacter diazotrophicus</name>
    <dbReference type="NCBI Taxonomy" id="1920512"/>
    <lineage>
        <taxon>Bacteria</taxon>
        <taxon>Pseudomonadati</taxon>
        <taxon>Pseudomonadota</taxon>
        <taxon>Alphaproteobacteria</taxon>
        <taxon>Hyphomicrobiales</taxon>
        <taxon>Pleomorphomonadaceae</taxon>
        <taxon>Oharaeibacter</taxon>
    </lineage>
</organism>
<name>A0A4R6RLM5_9HYPH</name>
<reference evidence="4 5" key="1">
    <citation type="submission" date="2019-03" db="EMBL/GenBank/DDBJ databases">
        <title>Genomic Encyclopedia of Type Strains, Phase IV (KMG-IV): sequencing the most valuable type-strain genomes for metagenomic binning, comparative biology and taxonomic classification.</title>
        <authorList>
            <person name="Goeker M."/>
        </authorList>
    </citation>
    <scope>NUCLEOTIDE SEQUENCE [LARGE SCALE GENOMIC DNA]</scope>
    <source>
        <strain evidence="4 5">DSM 102969</strain>
    </source>
</reference>
<keyword evidence="1" id="KW-0808">Transferase</keyword>
<gene>
    <name evidence="4" type="ORF">EDD54_1329</name>
</gene>
<dbReference type="PROSITE" id="PS51186">
    <property type="entry name" value="GNAT"/>
    <property type="match status" value="1"/>
</dbReference>
<comment type="caution">
    <text evidence="4">The sequence shown here is derived from an EMBL/GenBank/DDBJ whole genome shotgun (WGS) entry which is preliminary data.</text>
</comment>
<dbReference type="InterPro" id="IPR016181">
    <property type="entry name" value="Acyl_CoA_acyltransferase"/>
</dbReference>
<keyword evidence="2" id="KW-0012">Acyltransferase</keyword>
<dbReference type="InterPro" id="IPR050680">
    <property type="entry name" value="YpeA/RimI_acetyltransf"/>
</dbReference>
<dbReference type="InterPro" id="IPR000182">
    <property type="entry name" value="GNAT_dom"/>
</dbReference>
<dbReference type="GO" id="GO:0016747">
    <property type="term" value="F:acyltransferase activity, transferring groups other than amino-acyl groups"/>
    <property type="evidence" value="ECO:0007669"/>
    <property type="project" value="InterPro"/>
</dbReference>
<protein>
    <submittedName>
        <fullName evidence="4">Ribosomal protein S18 acetylase RimI-like enzyme</fullName>
    </submittedName>
</protein>
<dbReference type="Gene3D" id="3.40.630.30">
    <property type="match status" value="1"/>
</dbReference>
<evidence type="ECO:0000313" key="4">
    <source>
        <dbReference type="EMBL" id="TDP87434.1"/>
    </source>
</evidence>
<sequence>MIAPVDAGIEATPPSRALRAAPGVSLRPARADDAALECAVYVEGRRAEMAVAGWPDAVLEAFLADQFRLQSLHYARHYADADRWIVEVDGVPAGRLILIAAGEELRVVDVGLLPAFRGRGIGAALIDFAAGEAGARGLARIGLHVEPNNPARRLYLRLGFVSQGLAGAYEKMELPLPESGVRGTDRPAP</sequence>
<proteinExistence type="predicted"/>
<dbReference type="Pfam" id="PF00583">
    <property type="entry name" value="Acetyltransf_1"/>
    <property type="match status" value="1"/>
</dbReference>
<keyword evidence="4" id="KW-0687">Ribonucleoprotein</keyword>